<dbReference type="OrthoDB" id="9794564at2"/>
<dbReference type="CDD" id="cd02798">
    <property type="entry name" value="tRNA_bind_CsaA"/>
    <property type="match status" value="1"/>
</dbReference>
<dbReference type="InterPro" id="IPR051270">
    <property type="entry name" value="Tyrosine-tRNA_ligase_regulator"/>
</dbReference>
<evidence type="ECO:0000313" key="6">
    <source>
        <dbReference type="Proteomes" id="UP000253961"/>
    </source>
</evidence>
<dbReference type="FunFam" id="2.40.50.140:FF:000165">
    <property type="entry name" value="Chaperone CsaA"/>
    <property type="match status" value="1"/>
</dbReference>
<evidence type="ECO:0000313" key="5">
    <source>
        <dbReference type="EMBL" id="RDC56712.1"/>
    </source>
</evidence>
<name>A0A369PWS3_9SPHI</name>
<dbReference type="NCBIfam" id="NF007495">
    <property type="entry name" value="PRK10089.1-4"/>
    <property type="match status" value="1"/>
</dbReference>
<dbReference type="InterPro" id="IPR012340">
    <property type="entry name" value="NA-bd_OB-fold"/>
</dbReference>
<dbReference type="InterPro" id="IPR008231">
    <property type="entry name" value="CsaA"/>
</dbReference>
<dbReference type="SUPFAM" id="SSF50249">
    <property type="entry name" value="Nucleic acid-binding proteins"/>
    <property type="match status" value="1"/>
</dbReference>
<keyword evidence="2 3" id="KW-0694">RNA-binding</keyword>
<keyword evidence="6" id="KW-1185">Reference proteome</keyword>
<dbReference type="AlphaFoldDB" id="A0A369PWS3"/>
<dbReference type="EMBL" id="QPKV01000003">
    <property type="protein sequence ID" value="RDC56712.1"/>
    <property type="molecule type" value="Genomic_DNA"/>
</dbReference>
<evidence type="ECO:0000259" key="4">
    <source>
        <dbReference type="PROSITE" id="PS50886"/>
    </source>
</evidence>
<dbReference type="PROSITE" id="PS50886">
    <property type="entry name" value="TRBD"/>
    <property type="match status" value="1"/>
</dbReference>
<dbReference type="InterPro" id="IPR002547">
    <property type="entry name" value="tRNA-bd_dom"/>
</dbReference>
<organism evidence="5 6">
    <name type="scientific">Pedobacter chinensis</name>
    <dbReference type="NCBI Taxonomy" id="2282421"/>
    <lineage>
        <taxon>Bacteria</taxon>
        <taxon>Pseudomonadati</taxon>
        <taxon>Bacteroidota</taxon>
        <taxon>Sphingobacteriia</taxon>
        <taxon>Sphingobacteriales</taxon>
        <taxon>Sphingobacteriaceae</taxon>
        <taxon>Pedobacter</taxon>
    </lineage>
</organism>
<reference evidence="5 6" key="1">
    <citation type="submission" date="2018-07" db="EMBL/GenBank/DDBJ databases">
        <title>Pedobacter sp. nov., isolated from soil.</title>
        <authorList>
            <person name="Zhou L.Y."/>
            <person name="Du Z.J."/>
        </authorList>
    </citation>
    <scope>NUCLEOTIDE SEQUENCE [LARGE SCALE GENOMIC DNA]</scope>
    <source>
        <strain evidence="5 6">JDX94</strain>
    </source>
</reference>
<evidence type="ECO:0000256" key="1">
    <source>
        <dbReference type="ARBA" id="ARBA00022555"/>
    </source>
</evidence>
<dbReference type="RefSeq" id="WP_115401901.1">
    <property type="nucleotide sequence ID" value="NZ_QPKV01000003.1"/>
</dbReference>
<dbReference type="PANTHER" id="PTHR11586">
    <property type="entry name" value="TRNA-AMINOACYLATION COFACTOR ARC1 FAMILY MEMBER"/>
    <property type="match status" value="1"/>
</dbReference>
<comment type="caution">
    <text evidence="5">The sequence shown here is derived from an EMBL/GenBank/DDBJ whole genome shotgun (WGS) entry which is preliminary data.</text>
</comment>
<evidence type="ECO:0000256" key="2">
    <source>
        <dbReference type="ARBA" id="ARBA00022884"/>
    </source>
</evidence>
<gene>
    <name evidence="5" type="ORF">DU508_05765</name>
</gene>
<dbReference type="GO" id="GO:0000049">
    <property type="term" value="F:tRNA binding"/>
    <property type="evidence" value="ECO:0007669"/>
    <property type="project" value="UniProtKB-UniRule"/>
</dbReference>
<keyword evidence="1 3" id="KW-0820">tRNA-binding</keyword>
<dbReference type="NCBIfam" id="TIGR02222">
    <property type="entry name" value="chap_CsaA"/>
    <property type="match status" value="1"/>
</dbReference>
<dbReference type="Gene3D" id="2.40.50.140">
    <property type="entry name" value="Nucleic acid-binding proteins"/>
    <property type="match status" value="1"/>
</dbReference>
<feature type="domain" description="TRNA-binding" evidence="4">
    <location>
        <begin position="8"/>
        <end position="111"/>
    </location>
</feature>
<sequence length="111" mass="12515">MQQINWNDFEKVELRVGTILEAFEFPEARRPAYKLKVDFGELGIKTSSAQITKHYTLEELPGKQIVGVVNFPKKQIGKFMSEFLVTGFADENGDIVLTAVERKVPNGSKLV</sequence>
<evidence type="ECO:0000256" key="3">
    <source>
        <dbReference type="PROSITE-ProRule" id="PRU00209"/>
    </source>
</evidence>
<proteinExistence type="predicted"/>
<protein>
    <submittedName>
        <fullName evidence="5">tRNA-binding protein</fullName>
    </submittedName>
</protein>
<accession>A0A369PWS3</accession>
<dbReference type="Proteomes" id="UP000253961">
    <property type="component" value="Unassembled WGS sequence"/>
</dbReference>
<dbReference type="NCBIfam" id="NF007494">
    <property type="entry name" value="PRK10089.1-3"/>
    <property type="match status" value="1"/>
</dbReference>
<dbReference type="NCBIfam" id="NF007493">
    <property type="entry name" value="PRK10089.1-2"/>
    <property type="match status" value="1"/>
</dbReference>
<dbReference type="Pfam" id="PF01588">
    <property type="entry name" value="tRNA_bind"/>
    <property type="match status" value="1"/>
</dbReference>
<dbReference type="PANTHER" id="PTHR11586:SF37">
    <property type="entry name" value="TRNA-BINDING DOMAIN-CONTAINING PROTEIN"/>
    <property type="match status" value="1"/>
</dbReference>